<dbReference type="EMBL" id="GBRH01240895">
    <property type="protein sequence ID" value="JAD57000.1"/>
    <property type="molecule type" value="Transcribed_RNA"/>
</dbReference>
<reference evidence="2" key="1">
    <citation type="submission" date="2014-09" db="EMBL/GenBank/DDBJ databases">
        <authorList>
            <person name="Magalhaes I.L.F."/>
            <person name="Oliveira U."/>
            <person name="Santos F.R."/>
            <person name="Vidigal T.H.D.A."/>
            <person name="Brescovit A.D."/>
            <person name="Santos A.J."/>
        </authorList>
    </citation>
    <scope>NUCLEOTIDE SEQUENCE</scope>
    <source>
        <tissue evidence="2">Shoot tissue taken approximately 20 cm above the soil surface</tissue>
    </source>
</reference>
<organism evidence="2">
    <name type="scientific">Arundo donax</name>
    <name type="common">Giant reed</name>
    <name type="synonym">Donax arundinaceus</name>
    <dbReference type="NCBI Taxonomy" id="35708"/>
    <lineage>
        <taxon>Eukaryota</taxon>
        <taxon>Viridiplantae</taxon>
        <taxon>Streptophyta</taxon>
        <taxon>Embryophyta</taxon>
        <taxon>Tracheophyta</taxon>
        <taxon>Spermatophyta</taxon>
        <taxon>Magnoliopsida</taxon>
        <taxon>Liliopsida</taxon>
        <taxon>Poales</taxon>
        <taxon>Poaceae</taxon>
        <taxon>PACMAD clade</taxon>
        <taxon>Arundinoideae</taxon>
        <taxon>Arundineae</taxon>
        <taxon>Arundo</taxon>
    </lineage>
</organism>
<dbReference type="AlphaFoldDB" id="A0A0A9B738"/>
<name>A0A0A9B738_ARUDO</name>
<protein>
    <submittedName>
        <fullName evidence="2">Uncharacterized protein</fullName>
    </submittedName>
</protein>
<evidence type="ECO:0000313" key="2">
    <source>
        <dbReference type="EMBL" id="JAD57000.1"/>
    </source>
</evidence>
<proteinExistence type="predicted"/>
<keyword evidence="1" id="KW-1133">Transmembrane helix</keyword>
<feature type="transmembrane region" description="Helical" evidence="1">
    <location>
        <begin position="29"/>
        <end position="55"/>
    </location>
</feature>
<keyword evidence="1" id="KW-0472">Membrane</keyword>
<keyword evidence="1" id="KW-0812">Transmembrane</keyword>
<reference evidence="2" key="2">
    <citation type="journal article" date="2015" name="Data Brief">
        <title>Shoot transcriptome of the giant reed, Arundo donax.</title>
        <authorList>
            <person name="Barrero R.A."/>
            <person name="Guerrero F.D."/>
            <person name="Moolhuijzen P."/>
            <person name="Goolsby J.A."/>
            <person name="Tidwell J."/>
            <person name="Bellgard S.E."/>
            <person name="Bellgard M.I."/>
        </authorList>
    </citation>
    <scope>NUCLEOTIDE SEQUENCE</scope>
    <source>
        <tissue evidence="2">Shoot tissue taken approximately 20 cm above the soil surface</tissue>
    </source>
</reference>
<sequence>MNRICTWLYGHCLLSEALSSPSHGLKHFLLRHQVGICIFSFACSPLMISLVSALLNPEAGRPIHYLGFGKAALVGL</sequence>
<accession>A0A0A9B738</accession>
<evidence type="ECO:0000256" key="1">
    <source>
        <dbReference type="SAM" id="Phobius"/>
    </source>
</evidence>